<proteinExistence type="predicted"/>
<dbReference type="AlphaFoldDB" id="E4X0E1"/>
<reference evidence="2" key="1">
    <citation type="journal article" date="2010" name="Science">
        <title>Plasticity of animal genome architecture unmasked by rapid evolution of a pelagic tunicate.</title>
        <authorList>
            <person name="Denoeud F."/>
            <person name="Henriet S."/>
            <person name="Mungpakdee S."/>
            <person name="Aury J.M."/>
            <person name="Da Silva C."/>
            <person name="Brinkmann H."/>
            <person name="Mikhaleva J."/>
            <person name="Olsen L.C."/>
            <person name="Jubin C."/>
            <person name="Canestro C."/>
            <person name="Bouquet J.M."/>
            <person name="Danks G."/>
            <person name="Poulain J."/>
            <person name="Campsteijn C."/>
            <person name="Adamski M."/>
            <person name="Cross I."/>
            <person name="Yadetie F."/>
            <person name="Muffato M."/>
            <person name="Louis A."/>
            <person name="Butcher S."/>
            <person name="Tsagkogeorga G."/>
            <person name="Konrad A."/>
            <person name="Singh S."/>
            <person name="Jensen M.F."/>
            <person name="Cong E.H."/>
            <person name="Eikeseth-Otteraa H."/>
            <person name="Noel B."/>
            <person name="Anthouard V."/>
            <person name="Porcel B.M."/>
            <person name="Kachouri-Lafond R."/>
            <person name="Nishino A."/>
            <person name="Ugolini M."/>
            <person name="Chourrout P."/>
            <person name="Nishida H."/>
            <person name="Aasland R."/>
            <person name="Huzurbazar S."/>
            <person name="Westhof E."/>
            <person name="Delsuc F."/>
            <person name="Lehrach H."/>
            <person name="Reinhardt R."/>
            <person name="Weissenbach J."/>
            <person name="Roy S.W."/>
            <person name="Artiguenave F."/>
            <person name="Postlethwait J.H."/>
            <person name="Manak J.R."/>
            <person name="Thompson E.M."/>
            <person name="Jaillon O."/>
            <person name="Du Pasquier L."/>
            <person name="Boudinot P."/>
            <person name="Liberles D.A."/>
            <person name="Volff J.N."/>
            <person name="Philippe H."/>
            <person name="Lenhard B."/>
            <person name="Roest Crollius H."/>
            <person name="Wincker P."/>
            <person name="Chourrout D."/>
        </authorList>
    </citation>
    <scope>NUCLEOTIDE SEQUENCE [LARGE SCALE GENOMIC DNA]</scope>
</reference>
<evidence type="ECO:0000256" key="1">
    <source>
        <dbReference type="SAM" id="SignalP"/>
    </source>
</evidence>
<dbReference type="EMBL" id="FN653020">
    <property type="protein sequence ID" value="CBY23240.1"/>
    <property type="molecule type" value="Genomic_DNA"/>
</dbReference>
<evidence type="ECO:0000313" key="2">
    <source>
        <dbReference type="EMBL" id="CBY23240.1"/>
    </source>
</evidence>
<keyword evidence="3" id="KW-1185">Reference proteome</keyword>
<dbReference type="Proteomes" id="UP000001307">
    <property type="component" value="Unassembled WGS sequence"/>
</dbReference>
<dbReference type="InParanoid" id="E4X0E1"/>
<feature type="signal peptide" evidence="1">
    <location>
        <begin position="1"/>
        <end position="18"/>
    </location>
</feature>
<feature type="chain" id="PRO_5003190778" evidence="1">
    <location>
        <begin position="19"/>
        <end position="260"/>
    </location>
</feature>
<dbReference type="OrthoDB" id="10320325at2759"/>
<gene>
    <name evidence="2" type="ORF">GSOID_T00015174001</name>
</gene>
<organism evidence="2">
    <name type="scientific">Oikopleura dioica</name>
    <name type="common">Tunicate</name>
    <dbReference type="NCBI Taxonomy" id="34765"/>
    <lineage>
        <taxon>Eukaryota</taxon>
        <taxon>Metazoa</taxon>
        <taxon>Chordata</taxon>
        <taxon>Tunicata</taxon>
        <taxon>Appendicularia</taxon>
        <taxon>Copelata</taxon>
        <taxon>Oikopleuridae</taxon>
        <taxon>Oikopleura</taxon>
    </lineage>
</organism>
<evidence type="ECO:0000313" key="3">
    <source>
        <dbReference type="Proteomes" id="UP000001307"/>
    </source>
</evidence>
<protein>
    <submittedName>
        <fullName evidence="2">Uncharacterized protein</fullName>
    </submittedName>
</protein>
<sequence>MKIFKSLFFAFFASRAQACSEGENYTCEVVPSAVTFENAWTCRNCFRVRIQLDLAQVPAGSHFNTNEDDKLYIAFNEFLTFMTIAGPAEDVQFVREHEGKFYYWITFEDGYNFGNSQIDVNAEFMATTTVDLDVVSGEVITCPCSAETGGGAEVLIGDCNEELARINFRNYEIARWQGEIECVERRRGKMIFCQPICEDGSRPKESSGRQRGCRVQGKCWYANHIRNSPARMSQRSGAGGQPNIWNYTARIENGCTCPST</sequence>
<name>E4X0E1_OIKDI</name>
<keyword evidence="1" id="KW-0732">Signal</keyword>
<accession>E4X0E1</accession>